<dbReference type="Gene3D" id="1.10.10.10">
    <property type="entry name" value="Winged helix-like DNA-binding domain superfamily/Winged helix DNA-binding domain"/>
    <property type="match status" value="1"/>
</dbReference>
<dbReference type="Proteomes" id="UP000076335">
    <property type="component" value="Unassembled WGS sequence"/>
</dbReference>
<dbReference type="InterPro" id="IPR014284">
    <property type="entry name" value="RNA_pol_sigma-70_dom"/>
</dbReference>
<keyword evidence="3" id="KW-0731">Sigma factor</keyword>
<reference evidence="8 9" key="1">
    <citation type="submission" date="2015-12" db="EMBL/GenBank/DDBJ databases">
        <title>Genome sequence of Thalassospira lucentensis MCCC 1A02072.</title>
        <authorList>
            <person name="Lu L."/>
            <person name="Lai Q."/>
            <person name="Shao Z."/>
            <person name="Qian P."/>
        </authorList>
    </citation>
    <scope>NUCLEOTIDE SEQUENCE [LARGE SCALE GENOMIC DNA]</scope>
    <source>
        <strain evidence="8 9">MCCC 1A02072</strain>
    </source>
</reference>
<sequence length="175" mass="20108">MSEQVMNEIEDHVPALRRHAYRLTGSMDRAQDLVQDTLLKAISKKDQFEEGTSLKAWLHRILFNTFISSKRREKTRGHHVDWDDLGDVYGHGSNQMARLQLRDADRILGELPEQERQAILLTAVDEISYQDAAERMNVEIGTVKSRVGRARRKLRSSVGRIETREHASRFVAEAA</sequence>
<dbReference type="PANTHER" id="PTHR43133:SF25">
    <property type="entry name" value="RNA POLYMERASE SIGMA FACTOR RFAY-RELATED"/>
    <property type="match status" value="1"/>
</dbReference>
<feature type="domain" description="PhyR sigma2" evidence="7">
    <location>
        <begin position="9"/>
        <end position="62"/>
    </location>
</feature>
<keyword evidence="2" id="KW-0805">Transcription regulation</keyword>
<evidence type="ECO:0000259" key="6">
    <source>
        <dbReference type="Pfam" id="PF08281"/>
    </source>
</evidence>
<dbReference type="GO" id="GO:0003677">
    <property type="term" value="F:DNA binding"/>
    <property type="evidence" value="ECO:0007669"/>
    <property type="project" value="UniProtKB-KW"/>
</dbReference>
<evidence type="ECO:0000256" key="5">
    <source>
        <dbReference type="ARBA" id="ARBA00023163"/>
    </source>
</evidence>
<keyword evidence="5" id="KW-0804">Transcription</keyword>
<dbReference type="Gene3D" id="1.10.1740.10">
    <property type="match status" value="1"/>
</dbReference>
<dbReference type="AlphaFoldDB" id="A0A154L804"/>
<evidence type="ECO:0000256" key="3">
    <source>
        <dbReference type="ARBA" id="ARBA00023082"/>
    </source>
</evidence>
<dbReference type="OrthoDB" id="9803470at2"/>
<accession>A0A154L804</accession>
<dbReference type="InterPro" id="IPR013325">
    <property type="entry name" value="RNA_pol_sigma_r2"/>
</dbReference>
<dbReference type="Pfam" id="PF08281">
    <property type="entry name" value="Sigma70_r4_2"/>
    <property type="match status" value="1"/>
</dbReference>
<proteinExistence type="inferred from homology"/>
<dbReference type="PROSITE" id="PS01063">
    <property type="entry name" value="SIGMA70_ECF"/>
    <property type="match status" value="1"/>
</dbReference>
<evidence type="ECO:0000256" key="1">
    <source>
        <dbReference type="ARBA" id="ARBA00010641"/>
    </source>
</evidence>
<dbReference type="Pfam" id="PF22029">
    <property type="entry name" value="PhyR_sigma2"/>
    <property type="match status" value="1"/>
</dbReference>
<dbReference type="InterPro" id="IPR013324">
    <property type="entry name" value="RNA_pol_sigma_r3/r4-like"/>
</dbReference>
<feature type="domain" description="RNA polymerase sigma factor 70 region 4 type 2" evidence="6">
    <location>
        <begin position="103"/>
        <end position="154"/>
    </location>
</feature>
<dbReference type="SUPFAM" id="SSF88946">
    <property type="entry name" value="Sigma2 domain of RNA polymerase sigma factors"/>
    <property type="match status" value="1"/>
</dbReference>
<evidence type="ECO:0000256" key="2">
    <source>
        <dbReference type="ARBA" id="ARBA00023015"/>
    </source>
</evidence>
<evidence type="ECO:0000313" key="9">
    <source>
        <dbReference type="Proteomes" id="UP000076335"/>
    </source>
</evidence>
<dbReference type="GO" id="GO:0016987">
    <property type="term" value="F:sigma factor activity"/>
    <property type="evidence" value="ECO:0007669"/>
    <property type="project" value="UniProtKB-KW"/>
</dbReference>
<gene>
    <name evidence="8" type="ORF">AUP42_16175</name>
</gene>
<dbReference type="RefSeq" id="WP_062950706.1">
    <property type="nucleotide sequence ID" value="NZ_CP136684.1"/>
</dbReference>
<dbReference type="CDD" id="cd06171">
    <property type="entry name" value="Sigma70_r4"/>
    <property type="match status" value="1"/>
</dbReference>
<dbReference type="EMBL" id="LPVY01000006">
    <property type="protein sequence ID" value="KZB66379.1"/>
    <property type="molecule type" value="Genomic_DNA"/>
</dbReference>
<dbReference type="InterPro" id="IPR013249">
    <property type="entry name" value="RNA_pol_sigma70_r4_t2"/>
</dbReference>
<keyword evidence="4" id="KW-0238">DNA-binding</keyword>
<evidence type="ECO:0000256" key="4">
    <source>
        <dbReference type="ARBA" id="ARBA00023125"/>
    </source>
</evidence>
<dbReference type="GO" id="GO:0006352">
    <property type="term" value="P:DNA-templated transcription initiation"/>
    <property type="evidence" value="ECO:0007669"/>
    <property type="project" value="InterPro"/>
</dbReference>
<comment type="caution">
    <text evidence="8">The sequence shown here is derived from an EMBL/GenBank/DDBJ whole genome shotgun (WGS) entry which is preliminary data.</text>
</comment>
<dbReference type="InterPro" id="IPR053866">
    <property type="entry name" value="PhyR_sigma2"/>
</dbReference>
<protein>
    <submittedName>
        <fullName evidence="8">RNA polymerase subunit sigma-24</fullName>
    </submittedName>
</protein>
<dbReference type="InterPro" id="IPR036388">
    <property type="entry name" value="WH-like_DNA-bd_sf"/>
</dbReference>
<comment type="similarity">
    <text evidence="1">Belongs to the sigma-70 factor family. ECF subfamily.</text>
</comment>
<dbReference type="SUPFAM" id="SSF88659">
    <property type="entry name" value="Sigma3 and sigma4 domains of RNA polymerase sigma factors"/>
    <property type="match status" value="1"/>
</dbReference>
<name>A0A154L804_9PROT</name>
<evidence type="ECO:0000313" key="8">
    <source>
        <dbReference type="EMBL" id="KZB66379.1"/>
    </source>
</evidence>
<evidence type="ECO:0000259" key="7">
    <source>
        <dbReference type="Pfam" id="PF22029"/>
    </source>
</evidence>
<dbReference type="NCBIfam" id="TIGR02937">
    <property type="entry name" value="sigma70-ECF"/>
    <property type="match status" value="1"/>
</dbReference>
<dbReference type="InterPro" id="IPR039425">
    <property type="entry name" value="RNA_pol_sigma-70-like"/>
</dbReference>
<dbReference type="InterPro" id="IPR000838">
    <property type="entry name" value="RNA_pol_sigma70_ECF_CS"/>
</dbReference>
<organism evidence="8 9">
    <name type="scientific">Thalassospira lucentensis</name>
    <dbReference type="NCBI Taxonomy" id="168935"/>
    <lineage>
        <taxon>Bacteria</taxon>
        <taxon>Pseudomonadati</taxon>
        <taxon>Pseudomonadota</taxon>
        <taxon>Alphaproteobacteria</taxon>
        <taxon>Rhodospirillales</taxon>
        <taxon>Thalassospiraceae</taxon>
        <taxon>Thalassospira</taxon>
    </lineage>
</organism>
<dbReference type="PANTHER" id="PTHR43133">
    <property type="entry name" value="RNA POLYMERASE ECF-TYPE SIGMA FACTO"/>
    <property type="match status" value="1"/>
</dbReference>